<sequence>MCADCFRASPAQAWTAQRLVLCLLGLHKFMALLPTQPVAPGEPQELAVGLRRIVVPAHG</sequence>
<evidence type="ECO:0000313" key="1">
    <source>
        <dbReference type="EMBL" id="TWU04581.1"/>
    </source>
</evidence>
<protein>
    <submittedName>
        <fullName evidence="1">Uncharacterized protein</fullName>
    </submittedName>
</protein>
<dbReference type="AlphaFoldDB" id="A0A5C6AYV1"/>
<proteinExistence type="predicted"/>
<organism evidence="1 2">
    <name type="scientific">Stieleria varia</name>
    <dbReference type="NCBI Taxonomy" id="2528005"/>
    <lineage>
        <taxon>Bacteria</taxon>
        <taxon>Pseudomonadati</taxon>
        <taxon>Planctomycetota</taxon>
        <taxon>Planctomycetia</taxon>
        <taxon>Pirellulales</taxon>
        <taxon>Pirellulaceae</taxon>
        <taxon>Stieleria</taxon>
    </lineage>
</organism>
<comment type="caution">
    <text evidence="1">The sequence shown here is derived from an EMBL/GenBank/DDBJ whole genome shotgun (WGS) entry which is preliminary data.</text>
</comment>
<accession>A0A5C6AYV1</accession>
<dbReference type="EMBL" id="SJPN01000003">
    <property type="protein sequence ID" value="TWU04581.1"/>
    <property type="molecule type" value="Genomic_DNA"/>
</dbReference>
<dbReference type="Proteomes" id="UP000320176">
    <property type="component" value="Unassembled WGS sequence"/>
</dbReference>
<keyword evidence="2" id="KW-1185">Reference proteome</keyword>
<reference evidence="1 2" key="1">
    <citation type="submission" date="2019-02" db="EMBL/GenBank/DDBJ databases">
        <title>Deep-cultivation of Planctomycetes and their phenomic and genomic characterization uncovers novel biology.</title>
        <authorList>
            <person name="Wiegand S."/>
            <person name="Jogler M."/>
            <person name="Boedeker C."/>
            <person name="Pinto D."/>
            <person name="Vollmers J."/>
            <person name="Rivas-Marin E."/>
            <person name="Kohn T."/>
            <person name="Peeters S.H."/>
            <person name="Heuer A."/>
            <person name="Rast P."/>
            <person name="Oberbeckmann S."/>
            <person name="Bunk B."/>
            <person name="Jeske O."/>
            <person name="Meyerdierks A."/>
            <person name="Storesund J.E."/>
            <person name="Kallscheuer N."/>
            <person name="Luecker S."/>
            <person name="Lage O.M."/>
            <person name="Pohl T."/>
            <person name="Merkel B.J."/>
            <person name="Hornburger P."/>
            <person name="Mueller R.-W."/>
            <person name="Bruemmer F."/>
            <person name="Labrenz M."/>
            <person name="Spormann A.M."/>
            <person name="Op Den Camp H."/>
            <person name="Overmann J."/>
            <person name="Amann R."/>
            <person name="Jetten M.S.M."/>
            <person name="Mascher T."/>
            <person name="Medema M.H."/>
            <person name="Devos D.P."/>
            <person name="Kaster A.-K."/>
            <person name="Ovreas L."/>
            <person name="Rohde M."/>
            <person name="Galperin M.Y."/>
            <person name="Jogler C."/>
        </authorList>
    </citation>
    <scope>NUCLEOTIDE SEQUENCE [LARGE SCALE GENOMIC DNA]</scope>
    <source>
        <strain evidence="1 2">Pla52n</strain>
    </source>
</reference>
<name>A0A5C6AYV1_9BACT</name>
<evidence type="ECO:0000313" key="2">
    <source>
        <dbReference type="Proteomes" id="UP000320176"/>
    </source>
</evidence>
<gene>
    <name evidence="1" type="ORF">Pla52n_26230</name>
</gene>